<gene>
    <name evidence="1" type="ORF">S01H1_65275</name>
</gene>
<organism evidence="1">
    <name type="scientific">marine sediment metagenome</name>
    <dbReference type="NCBI Taxonomy" id="412755"/>
    <lineage>
        <taxon>unclassified sequences</taxon>
        <taxon>metagenomes</taxon>
        <taxon>ecological metagenomes</taxon>
    </lineage>
</organism>
<dbReference type="AlphaFoldDB" id="X0XKC7"/>
<comment type="caution">
    <text evidence="1">The sequence shown here is derived from an EMBL/GenBank/DDBJ whole genome shotgun (WGS) entry which is preliminary data.</text>
</comment>
<reference evidence="1" key="1">
    <citation type="journal article" date="2014" name="Front. Microbiol.">
        <title>High frequency of phylogenetically diverse reductive dehalogenase-homologous genes in deep subseafloor sedimentary metagenomes.</title>
        <authorList>
            <person name="Kawai M."/>
            <person name="Futagami T."/>
            <person name="Toyoda A."/>
            <person name="Takaki Y."/>
            <person name="Nishi S."/>
            <person name="Hori S."/>
            <person name="Arai W."/>
            <person name="Tsubouchi T."/>
            <person name="Morono Y."/>
            <person name="Uchiyama I."/>
            <person name="Ito T."/>
            <person name="Fujiyama A."/>
            <person name="Inagaki F."/>
            <person name="Takami H."/>
        </authorList>
    </citation>
    <scope>NUCLEOTIDE SEQUENCE</scope>
    <source>
        <strain evidence="1">Expedition CK06-06</strain>
    </source>
</reference>
<dbReference type="EMBL" id="BARS01043081">
    <property type="protein sequence ID" value="GAG35797.1"/>
    <property type="molecule type" value="Genomic_DNA"/>
</dbReference>
<evidence type="ECO:0000313" key="1">
    <source>
        <dbReference type="EMBL" id="GAG35797.1"/>
    </source>
</evidence>
<feature type="non-terminal residue" evidence="1">
    <location>
        <position position="1"/>
    </location>
</feature>
<proteinExistence type="predicted"/>
<name>X0XKC7_9ZZZZ</name>
<accession>X0XKC7</accession>
<protein>
    <submittedName>
        <fullName evidence="1">Uncharacterized protein</fullName>
    </submittedName>
</protein>
<sequence length="41" mass="4439">LLDRLPDLRADPDVTPYRVVGIAFRGPDHLSVRFASAGTSS</sequence>